<dbReference type="Gramene" id="A10p06740.2_BraZ1">
    <property type="protein sequence ID" value="A10p06740.2_BraZ1.CDS"/>
    <property type="gene ID" value="A10g06740.2_BraZ1"/>
</dbReference>
<reference evidence="4" key="1">
    <citation type="submission" date="2018-11" db="EMBL/GenBank/DDBJ databases">
        <authorList>
            <consortium name="Genoscope - CEA"/>
            <person name="William W."/>
        </authorList>
    </citation>
    <scope>NUCLEOTIDE SEQUENCE</scope>
</reference>
<sequence length="396" mass="42819">MQNCWSIPGGASVLKPPSPSSDEALLPPPFPPDPPDPLSPLSLNQYPPLSEASKKLPRSASRSPVSPTTDVVLTQSIHLTKATGSVNLELSTTPVLTGSVPIPCLTANPIFSPTFVRTENFTMLPPTSNSPLLTNGATSTSTSAPGSVFTSVVPPSVDPMDLTPAQPESSSVPPTVPPIPVNVPTLPTSPSNTHHVPQPTQTLAEKLRIQSVFNHLWGKGRKLEIHNNPLNHSAIVRIQSEFLRQKILEKNIWYVGDSMFHTAQWSSGHSATTPPLRSIKLWAHLTGIPLDLRHQEGLSWVAGLVGDPKETDDFTLNMVNLSLSHVKVELDLTQPLPSVVEFTRQNGEVVEVKVDFPWLPSTCSHCHELGHVLRNCLKYTPPPPVAPENGDSCKSK</sequence>
<dbReference type="PANTHER" id="PTHR31286:SF90">
    <property type="entry name" value="DUF4283 DOMAIN-CONTAINING PROTEIN"/>
    <property type="match status" value="1"/>
</dbReference>
<gene>
    <name evidence="4" type="ORF">BRAA10T42886Z</name>
    <name evidence="3" type="ORF">BRAPAZ1V2_A10P06740.2</name>
</gene>
<dbReference type="EMBL" id="LR031577">
    <property type="protein sequence ID" value="VDD17173.1"/>
    <property type="molecule type" value="Genomic_DNA"/>
</dbReference>
<feature type="compositionally biased region" description="Pro residues" evidence="1">
    <location>
        <begin position="26"/>
        <end position="38"/>
    </location>
</feature>
<feature type="non-terminal residue" evidence="4">
    <location>
        <position position="396"/>
    </location>
</feature>
<dbReference type="InterPro" id="IPR025558">
    <property type="entry name" value="DUF4283"/>
</dbReference>
<evidence type="ECO:0000313" key="3">
    <source>
        <dbReference type="EMBL" id="CAG7909428.1"/>
    </source>
</evidence>
<dbReference type="EMBL" id="LS974626">
    <property type="protein sequence ID" value="CAG7909428.1"/>
    <property type="molecule type" value="Genomic_DNA"/>
</dbReference>
<protein>
    <recommendedName>
        <fullName evidence="2">DUF4283 domain-containing protein</fullName>
    </recommendedName>
</protein>
<dbReference type="PANTHER" id="PTHR31286">
    <property type="entry name" value="GLYCINE-RICH CELL WALL STRUCTURAL PROTEIN 1.8-LIKE"/>
    <property type="match status" value="1"/>
</dbReference>
<evidence type="ECO:0000256" key="1">
    <source>
        <dbReference type="SAM" id="MobiDB-lite"/>
    </source>
</evidence>
<dbReference type="AlphaFoldDB" id="A0A3P6CFI3"/>
<dbReference type="Proteomes" id="UP000694005">
    <property type="component" value="Chromosome A10"/>
</dbReference>
<organism evidence="4">
    <name type="scientific">Brassica campestris</name>
    <name type="common">Field mustard</name>
    <dbReference type="NCBI Taxonomy" id="3711"/>
    <lineage>
        <taxon>Eukaryota</taxon>
        <taxon>Viridiplantae</taxon>
        <taxon>Streptophyta</taxon>
        <taxon>Embryophyta</taxon>
        <taxon>Tracheophyta</taxon>
        <taxon>Spermatophyta</taxon>
        <taxon>Magnoliopsida</taxon>
        <taxon>eudicotyledons</taxon>
        <taxon>Gunneridae</taxon>
        <taxon>Pentapetalae</taxon>
        <taxon>rosids</taxon>
        <taxon>malvids</taxon>
        <taxon>Brassicales</taxon>
        <taxon>Brassicaceae</taxon>
        <taxon>Brassiceae</taxon>
        <taxon>Brassica</taxon>
    </lineage>
</organism>
<feature type="domain" description="DUF4283" evidence="2">
    <location>
        <begin position="208"/>
        <end position="271"/>
    </location>
</feature>
<evidence type="ECO:0000259" key="2">
    <source>
        <dbReference type="Pfam" id="PF14111"/>
    </source>
</evidence>
<proteinExistence type="predicted"/>
<dbReference type="InterPro" id="IPR040256">
    <property type="entry name" value="At4g02000-like"/>
</dbReference>
<dbReference type="Pfam" id="PF14111">
    <property type="entry name" value="DUF4283"/>
    <property type="match status" value="1"/>
</dbReference>
<accession>A0A3P6CFI3</accession>
<name>A0A3P6CFI3_BRACM</name>
<evidence type="ECO:0000313" key="4">
    <source>
        <dbReference type="EMBL" id="VDD17173.1"/>
    </source>
</evidence>
<feature type="region of interest" description="Disordered" evidence="1">
    <location>
        <begin position="1"/>
        <end position="68"/>
    </location>
</feature>